<dbReference type="WBParaSite" id="HPBE_0001464601-mRNA-1">
    <property type="protein sequence ID" value="HPBE_0001464601-mRNA-1"/>
    <property type="gene ID" value="HPBE_0001464601"/>
</dbReference>
<proteinExistence type="predicted"/>
<organism evidence="2 3">
    <name type="scientific">Heligmosomoides polygyrus</name>
    <name type="common">Parasitic roundworm</name>
    <dbReference type="NCBI Taxonomy" id="6339"/>
    <lineage>
        <taxon>Eukaryota</taxon>
        <taxon>Metazoa</taxon>
        <taxon>Ecdysozoa</taxon>
        <taxon>Nematoda</taxon>
        <taxon>Chromadorea</taxon>
        <taxon>Rhabditida</taxon>
        <taxon>Rhabditina</taxon>
        <taxon>Rhabditomorpha</taxon>
        <taxon>Strongyloidea</taxon>
        <taxon>Heligmosomidae</taxon>
        <taxon>Heligmosomoides</taxon>
    </lineage>
</organism>
<name>A0A183G0L8_HELPZ</name>
<accession>A0A183G0L8</accession>
<dbReference type="InterPro" id="IPR028150">
    <property type="entry name" value="Lustrin_cystein"/>
</dbReference>
<dbReference type="InterPro" id="IPR006149">
    <property type="entry name" value="EB_dom"/>
</dbReference>
<sequence length="257" mass="26440">LPRACTMGSFVSCPHGYHCRSLTSTAEGFCCRSSLSVPVAAADGCPPGNFVFLSDGGDVSTCDPFNPPNAPCPEGSTCQWSTANQRYQCCGSNPVTPPVRSNDGCLDAQIAYRDNKVVRVCTAGSSTCPPGFFCQFSSLNRQFQCCGVSGGCPADSVAFVGLSGTPEKCIVGKSKCPPGFACRRSVAGHHICCASEGKKCAADQVSVDGLCLPLSAAGRACQHSEQCAGGSVCDSGLCRCPPFTLSIGGICQAETSK</sequence>
<protein>
    <submittedName>
        <fullName evidence="3">EB domain-containing protein</fullName>
    </submittedName>
</protein>
<dbReference type="InterPro" id="IPR053014">
    <property type="entry name" value="Cuticle_assoc_divergent"/>
</dbReference>
<dbReference type="InterPro" id="IPR006150">
    <property type="entry name" value="Cys_repeat_1"/>
</dbReference>
<evidence type="ECO:0000313" key="3">
    <source>
        <dbReference type="WBParaSite" id="HPBE_0001464601-mRNA-1"/>
    </source>
</evidence>
<dbReference type="Pfam" id="PF14625">
    <property type="entry name" value="Lustrin_cystein"/>
    <property type="match status" value="4"/>
</dbReference>
<dbReference type="Pfam" id="PF01683">
    <property type="entry name" value="EB"/>
    <property type="match status" value="1"/>
</dbReference>
<feature type="domain" description="EB" evidence="1">
    <location>
        <begin position="200"/>
        <end position="251"/>
    </location>
</feature>
<evidence type="ECO:0000313" key="2">
    <source>
        <dbReference type="Proteomes" id="UP000050761"/>
    </source>
</evidence>
<reference evidence="3" key="1">
    <citation type="submission" date="2019-09" db="UniProtKB">
        <authorList>
            <consortium name="WormBaseParasite"/>
        </authorList>
    </citation>
    <scope>IDENTIFICATION</scope>
</reference>
<dbReference type="Proteomes" id="UP000050761">
    <property type="component" value="Unassembled WGS sequence"/>
</dbReference>
<keyword evidence="2" id="KW-1185">Reference proteome</keyword>
<dbReference type="SMART" id="SM00289">
    <property type="entry name" value="WR1"/>
    <property type="match status" value="5"/>
</dbReference>
<dbReference type="AlphaFoldDB" id="A0A183G0L8"/>
<dbReference type="PANTHER" id="PTHR46339:SF7">
    <property type="entry name" value="BPTI_KUNITZ INHIBITOR DOMAIN-CONTAINING PROTEIN"/>
    <property type="match status" value="1"/>
</dbReference>
<dbReference type="PANTHER" id="PTHR46339">
    <property type="entry name" value="PROTEIN CBG15282-RELATED"/>
    <property type="match status" value="1"/>
</dbReference>
<evidence type="ECO:0000259" key="1">
    <source>
        <dbReference type="Pfam" id="PF01683"/>
    </source>
</evidence>